<feature type="compositionally biased region" description="Low complexity" evidence="6">
    <location>
        <begin position="202"/>
        <end position="224"/>
    </location>
</feature>
<dbReference type="InterPro" id="IPR045265">
    <property type="entry name" value="AIR12_DOMON"/>
</dbReference>
<evidence type="ECO:0000256" key="2">
    <source>
        <dbReference type="ARBA" id="ARBA00022448"/>
    </source>
</evidence>
<dbReference type="EMBL" id="VIEB01000990">
    <property type="protein sequence ID" value="TQD77044.1"/>
    <property type="molecule type" value="Genomic_DNA"/>
</dbReference>
<reference evidence="9 10" key="1">
    <citation type="journal article" date="2019" name="G3 (Bethesda)">
        <title>Sequencing of a Wild Apple (Malus baccata) Genome Unravels the Differences Between Cultivated and Wild Apple Species Regarding Disease Resistance and Cold Tolerance.</title>
        <authorList>
            <person name="Chen X."/>
        </authorList>
    </citation>
    <scope>NUCLEOTIDE SEQUENCE [LARGE SCALE GENOMIC DNA]</scope>
    <source>
        <strain evidence="10">cv. Shandingzi</strain>
        <tissue evidence="9">Leaves</tissue>
    </source>
</reference>
<dbReference type="Proteomes" id="UP000315295">
    <property type="component" value="Unassembled WGS sequence"/>
</dbReference>
<dbReference type="PANTHER" id="PTHR23130:SF157">
    <property type="entry name" value="AUXIN-INDUCED IN ROOT CULTURES PROTEIN 12"/>
    <property type="match status" value="1"/>
</dbReference>
<evidence type="ECO:0000256" key="6">
    <source>
        <dbReference type="SAM" id="MobiDB-lite"/>
    </source>
</evidence>
<dbReference type="AlphaFoldDB" id="A0A540KS39"/>
<keyword evidence="3 7" id="KW-0732">Signal</keyword>
<dbReference type="CDD" id="cd09629">
    <property type="entry name" value="DOMON_CIL1_like"/>
    <property type="match status" value="1"/>
</dbReference>
<evidence type="ECO:0000256" key="1">
    <source>
        <dbReference type="ARBA" id="ARBA00004370"/>
    </source>
</evidence>
<keyword evidence="10" id="KW-1185">Reference proteome</keyword>
<proteinExistence type="predicted"/>
<organism evidence="9 10">
    <name type="scientific">Malus baccata</name>
    <name type="common">Siberian crab apple</name>
    <name type="synonym">Pyrus baccata</name>
    <dbReference type="NCBI Taxonomy" id="106549"/>
    <lineage>
        <taxon>Eukaryota</taxon>
        <taxon>Viridiplantae</taxon>
        <taxon>Streptophyta</taxon>
        <taxon>Embryophyta</taxon>
        <taxon>Tracheophyta</taxon>
        <taxon>Spermatophyta</taxon>
        <taxon>Magnoliopsida</taxon>
        <taxon>eudicotyledons</taxon>
        <taxon>Gunneridae</taxon>
        <taxon>Pentapetalae</taxon>
        <taxon>rosids</taxon>
        <taxon>fabids</taxon>
        <taxon>Rosales</taxon>
        <taxon>Rosaceae</taxon>
        <taxon>Amygdaloideae</taxon>
        <taxon>Maleae</taxon>
        <taxon>Malus</taxon>
    </lineage>
</organism>
<dbReference type="InterPro" id="IPR005018">
    <property type="entry name" value="DOMON_domain"/>
</dbReference>
<feature type="chain" id="PRO_5022238396" description="DOMON domain-containing protein" evidence="7">
    <location>
        <begin position="32"/>
        <end position="257"/>
    </location>
</feature>
<dbReference type="PANTHER" id="PTHR23130">
    <property type="entry name" value="CYTOCHROME B561 AND DOMON DOMAIN-CONTAINING PROTEIN"/>
    <property type="match status" value="1"/>
</dbReference>
<sequence>MASSLPLSLSLLQTACISLICALLISPAAQAATCTSQTFKNKKLYSNCTDLPVLSSYLHWTYDPSNSSLSVVFIAAAPKPDGWVAWAINPTSEKMAGAQTLMAHKTTDGTPTVKTYNISTYTSIVPGKLSFDVWDVSAEFSNGTYKIFATVKVPKNAESVNQVWQVGPGVDKTTGFPQKHEFVGSNLVSFGTLHLVANATAGTTNSTTGTTNSTMGGASTTNTTGGSGSGGALRIGSGGNMGLFSISLLVLGALIVF</sequence>
<feature type="domain" description="DOMON" evidence="8">
    <location>
        <begin position="54"/>
        <end position="167"/>
    </location>
</feature>
<evidence type="ECO:0000256" key="5">
    <source>
        <dbReference type="ARBA" id="ARBA00023136"/>
    </source>
</evidence>
<keyword evidence="2" id="KW-0813">Transport</keyword>
<protein>
    <recommendedName>
        <fullName evidence="8">DOMON domain-containing protein</fullName>
    </recommendedName>
</protein>
<dbReference type="Pfam" id="PF04526">
    <property type="entry name" value="DUF568"/>
    <property type="match status" value="1"/>
</dbReference>
<comment type="caution">
    <text evidence="9">The sequence shown here is derived from an EMBL/GenBank/DDBJ whole genome shotgun (WGS) entry which is preliminary data.</text>
</comment>
<keyword evidence="4" id="KW-0249">Electron transport</keyword>
<comment type="subcellular location">
    <subcellularLocation>
        <location evidence="1">Membrane</location>
    </subcellularLocation>
</comment>
<evidence type="ECO:0000256" key="4">
    <source>
        <dbReference type="ARBA" id="ARBA00022982"/>
    </source>
</evidence>
<keyword evidence="5" id="KW-0472">Membrane</keyword>
<dbReference type="PROSITE" id="PS50836">
    <property type="entry name" value="DOMON"/>
    <property type="match status" value="1"/>
</dbReference>
<feature type="region of interest" description="Disordered" evidence="6">
    <location>
        <begin position="202"/>
        <end position="228"/>
    </location>
</feature>
<accession>A0A540KS39</accession>
<name>A0A540KS39_MALBA</name>
<feature type="signal peptide" evidence="7">
    <location>
        <begin position="1"/>
        <end position="31"/>
    </location>
</feature>
<dbReference type="STRING" id="106549.A0A540KS39"/>
<evidence type="ECO:0000259" key="8">
    <source>
        <dbReference type="PROSITE" id="PS50836"/>
    </source>
</evidence>
<evidence type="ECO:0000313" key="10">
    <source>
        <dbReference type="Proteomes" id="UP000315295"/>
    </source>
</evidence>
<evidence type="ECO:0000313" key="9">
    <source>
        <dbReference type="EMBL" id="TQD77044.1"/>
    </source>
</evidence>
<gene>
    <name evidence="9" type="ORF">C1H46_037436</name>
</gene>
<dbReference type="GO" id="GO:0016020">
    <property type="term" value="C:membrane"/>
    <property type="evidence" value="ECO:0007669"/>
    <property type="project" value="UniProtKB-SubCell"/>
</dbReference>
<evidence type="ECO:0000256" key="3">
    <source>
        <dbReference type="ARBA" id="ARBA00022729"/>
    </source>
</evidence>
<evidence type="ECO:0000256" key="7">
    <source>
        <dbReference type="SAM" id="SignalP"/>
    </source>
</evidence>